<keyword evidence="1" id="KW-1133">Transmembrane helix</keyword>
<sequence length="65" mass="7986">MPLTKEQKKKIYEEERERIRARERIEAERARRNQPKFPKIKERIKNWIIVLGFFLMLYIVLGGNN</sequence>
<reference evidence="2" key="1">
    <citation type="submission" date="2016-08" db="EMBL/GenBank/DDBJ databases">
        <authorList>
            <person name="Seilhamer J.J."/>
        </authorList>
    </citation>
    <scope>NUCLEOTIDE SEQUENCE</scope>
    <source>
        <strain evidence="2">86</strain>
    </source>
</reference>
<proteinExistence type="predicted"/>
<dbReference type="EMBL" id="FMJE01000007">
    <property type="protein sequence ID" value="SCM83812.1"/>
    <property type="molecule type" value="Genomic_DNA"/>
</dbReference>
<dbReference type="AlphaFoldDB" id="A0A212M1X5"/>
<organism evidence="2">
    <name type="scientific">uncultured Sporomusa sp</name>
    <dbReference type="NCBI Taxonomy" id="307249"/>
    <lineage>
        <taxon>Bacteria</taxon>
        <taxon>Bacillati</taxon>
        <taxon>Bacillota</taxon>
        <taxon>Negativicutes</taxon>
        <taxon>Selenomonadales</taxon>
        <taxon>Sporomusaceae</taxon>
        <taxon>Sporomusa</taxon>
        <taxon>environmental samples</taxon>
    </lineage>
</organism>
<keyword evidence="1" id="KW-0472">Membrane</keyword>
<feature type="transmembrane region" description="Helical" evidence="1">
    <location>
        <begin position="44"/>
        <end position="61"/>
    </location>
</feature>
<name>A0A212M1X5_9FIRM</name>
<protein>
    <submittedName>
        <fullName evidence="2">Uncharacterized protein</fullName>
    </submittedName>
</protein>
<dbReference type="RefSeq" id="WP_075757317.1">
    <property type="nucleotide sequence ID" value="NZ_LT608335.1"/>
</dbReference>
<accession>A0A212M1X5</accession>
<gene>
    <name evidence="2" type="ORF">KL86SPO_70670</name>
</gene>
<evidence type="ECO:0000256" key="1">
    <source>
        <dbReference type="SAM" id="Phobius"/>
    </source>
</evidence>
<keyword evidence="1" id="KW-0812">Transmembrane</keyword>
<evidence type="ECO:0000313" key="2">
    <source>
        <dbReference type="EMBL" id="SCM83812.1"/>
    </source>
</evidence>